<dbReference type="EMBL" id="NMVQ01000047">
    <property type="protein sequence ID" value="OYO16611.1"/>
    <property type="molecule type" value="Genomic_DNA"/>
</dbReference>
<evidence type="ECO:0000313" key="7">
    <source>
        <dbReference type="Proteomes" id="UP000216311"/>
    </source>
</evidence>
<dbReference type="GO" id="GO:0006281">
    <property type="term" value="P:DNA repair"/>
    <property type="evidence" value="ECO:0007669"/>
    <property type="project" value="UniProtKB-KW"/>
</dbReference>
<keyword evidence="2" id="KW-0067">ATP-binding</keyword>
<keyword evidence="2" id="KW-0347">Helicase</keyword>
<dbReference type="AlphaFoldDB" id="A0A255GM18"/>
<evidence type="ECO:0000256" key="2">
    <source>
        <dbReference type="ARBA" id="ARBA00022806"/>
    </source>
</evidence>
<organism evidence="6 7">
    <name type="scientific">Enemella dayhoffiae</name>
    <dbReference type="NCBI Taxonomy" id="2016507"/>
    <lineage>
        <taxon>Bacteria</taxon>
        <taxon>Bacillati</taxon>
        <taxon>Actinomycetota</taxon>
        <taxon>Actinomycetes</taxon>
        <taxon>Propionibacteriales</taxon>
        <taxon>Propionibacteriaceae</taxon>
        <taxon>Enemella</taxon>
    </lineage>
</organism>
<feature type="region of interest" description="Disordered" evidence="4">
    <location>
        <begin position="1"/>
        <end position="21"/>
    </location>
</feature>
<proteinExistence type="predicted"/>
<dbReference type="Proteomes" id="UP000216311">
    <property type="component" value="Unassembled WGS sequence"/>
</dbReference>
<evidence type="ECO:0000256" key="3">
    <source>
        <dbReference type="ARBA" id="ARBA00023204"/>
    </source>
</evidence>
<protein>
    <recommendedName>
        <fullName evidence="5">PD-(D/E)XK endonuclease-like domain-containing protein</fullName>
    </recommendedName>
</protein>
<evidence type="ECO:0000259" key="5">
    <source>
        <dbReference type="Pfam" id="PF12705"/>
    </source>
</evidence>
<dbReference type="InterPro" id="IPR038726">
    <property type="entry name" value="PDDEXK_AddAB-type"/>
</dbReference>
<dbReference type="Pfam" id="PF12705">
    <property type="entry name" value="PDDEXK_1"/>
    <property type="match status" value="1"/>
</dbReference>
<evidence type="ECO:0000313" key="6">
    <source>
        <dbReference type="EMBL" id="OYO16611.1"/>
    </source>
</evidence>
<accession>A0A255GM18</accession>
<feature type="domain" description="PD-(D/E)XK endonuclease-like" evidence="5">
    <location>
        <begin position="105"/>
        <end position="226"/>
    </location>
</feature>
<dbReference type="GO" id="GO:0004386">
    <property type="term" value="F:helicase activity"/>
    <property type="evidence" value="ECO:0007669"/>
    <property type="project" value="UniProtKB-KW"/>
</dbReference>
<sequence length="390" mass="42663">MSEVPRDRWSRPYITPPDGGKRTAYQRMTTFIKVLEDRAQLEKWGKRMVGVGLAARQQDLLFGLTPHIPVLTTIHGPGQPSASGTSQCVCGSPLNRYGDCEEEKRSKGAVDELVQAAMDAASSSAKATIGTTWHSLTQRCDEGKDLGPMPADLDQAMQRYIAATKGWEWVHIEQLMVLDEYRVAGTPDRIARIPGVDGLVIVDLKTGASTLRFGMREVAMQLAGYSRSVLYNHETGVRAAVPDLRTDIGVVIALNPVSFEVTLRQVNLDAGWKACQVAAWVKDWRQQKNIDTSFEVAIAGQATLAAEAEAYNQTLSQGDVLDGMVVDYPAPTPEAISQGIRHCRTREALIGLWETAAKAGSWTERHTAEAKVRLEDIAGDQAQLAHIRAS</sequence>
<evidence type="ECO:0000256" key="1">
    <source>
        <dbReference type="ARBA" id="ARBA00022763"/>
    </source>
</evidence>
<keyword evidence="1" id="KW-0227">DNA damage</keyword>
<feature type="compositionally biased region" description="Basic and acidic residues" evidence="4">
    <location>
        <begin position="1"/>
        <end position="10"/>
    </location>
</feature>
<gene>
    <name evidence="6" type="ORF">CGZ93_17780</name>
</gene>
<keyword evidence="7" id="KW-1185">Reference proteome</keyword>
<keyword evidence="3" id="KW-0234">DNA repair</keyword>
<keyword evidence="2" id="KW-0547">Nucleotide-binding</keyword>
<keyword evidence="2" id="KW-0378">Hydrolase</keyword>
<name>A0A255GM18_9ACTN</name>
<evidence type="ECO:0000256" key="4">
    <source>
        <dbReference type="SAM" id="MobiDB-lite"/>
    </source>
</evidence>
<reference evidence="6 7" key="1">
    <citation type="submission" date="2017-07" db="EMBL/GenBank/DDBJ databases">
        <title>Draft whole genome sequences of clinical Proprionibacteriaceae strains.</title>
        <authorList>
            <person name="Bernier A.-M."/>
            <person name="Bernard K."/>
            <person name="Domingo M.-C."/>
        </authorList>
    </citation>
    <scope>NUCLEOTIDE SEQUENCE [LARGE SCALE GENOMIC DNA]</scope>
    <source>
        <strain evidence="6 7">NML 130396</strain>
    </source>
</reference>
<comment type="caution">
    <text evidence="6">The sequence shown here is derived from an EMBL/GenBank/DDBJ whole genome shotgun (WGS) entry which is preliminary data.</text>
</comment>